<feature type="non-terminal residue" evidence="1">
    <location>
        <position position="1"/>
    </location>
</feature>
<dbReference type="InterPro" id="IPR052895">
    <property type="entry name" value="HetReg/Transcr_Mod"/>
</dbReference>
<comment type="caution">
    <text evidence="1">The sequence shown here is derived from an EMBL/GenBank/DDBJ whole genome shotgun (WGS) entry which is preliminary data.</text>
</comment>
<proteinExistence type="predicted"/>
<dbReference type="PANTHER" id="PTHR24148">
    <property type="entry name" value="ANKYRIN REPEAT DOMAIN-CONTAINING PROTEIN 39 HOMOLOG-RELATED"/>
    <property type="match status" value="1"/>
</dbReference>
<evidence type="ECO:0000313" key="1">
    <source>
        <dbReference type="EMBL" id="GFD20208.1"/>
    </source>
</evidence>
<reference evidence="1" key="1">
    <citation type="journal article" date="2019" name="Sci. Rep.">
        <title>Draft genome of Tanacetum cinerariifolium, the natural source of mosquito coil.</title>
        <authorList>
            <person name="Yamashiro T."/>
            <person name="Shiraishi A."/>
            <person name="Satake H."/>
            <person name="Nakayama K."/>
        </authorList>
    </citation>
    <scope>NUCLEOTIDE SEQUENCE</scope>
</reference>
<name>A0A699UG66_TANCI</name>
<protein>
    <submittedName>
        <fullName evidence="1">Uncharacterized protein</fullName>
    </submittedName>
</protein>
<gene>
    <name evidence="1" type="ORF">Tci_892177</name>
</gene>
<feature type="non-terminal residue" evidence="1">
    <location>
        <position position="196"/>
    </location>
</feature>
<sequence>VQEYAVAQQVAFQLGPLSIPAQHVETVITRTGAYIDGKKRLSDQWKSICQLFELRKLVQERKADPRLTLIRTFLDLTRQRLCKDSRDRIYSLLGIFEEVHITPDYNLSQQQVYQDFVSKHLVSGDFAILHECCIGVANDDEQSYVPFFGRSQSGTTYIPFADPLGATYSAGEDCSSRVTVEDDASILIQGVPIDTV</sequence>
<dbReference type="PANTHER" id="PTHR24148:SF64">
    <property type="entry name" value="HETEROKARYON INCOMPATIBILITY DOMAIN-CONTAINING PROTEIN"/>
    <property type="match status" value="1"/>
</dbReference>
<organism evidence="1">
    <name type="scientific">Tanacetum cinerariifolium</name>
    <name type="common">Dalmatian daisy</name>
    <name type="synonym">Chrysanthemum cinerariifolium</name>
    <dbReference type="NCBI Taxonomy" id="118510"/>
    <lineage>
        <taxon>Eukaryota</taxon>
        <taxon>Viridiplantae</taxon>
        <taxon>Streptophyta</taxon>
        <taxon>Embryophyta</taxon>
        <taxon>Tracheophyta</taxon>
        <taxon>Spermatophyta</taxon>
        <taxon>Magnoliopsida</taxon>
        <taxon>eudicotyledons</taxon>
        <taxon>Gunneridae</taxon>
        <taxon>Pentapetalae</taxon>
        <taxon>asterids</taxon>
        <taxon>campanulids</taxon>
        <taxon>Asterales</taxon>
        <taxon>Asteraceae</taxon>
        <taxon>Asteroideae</taxon>
        <taxon>Anthemideae</taxon>
        <taxon>Anthemidinae</taxon>
        <taxon>Tanacetum</taxon>
    </lineage>
</organism>
<dbReference type="EMBL" id="BKCJ011320439">
    <property type="protein sequence ID" value="GFD20208.1"/>
    <property type="molecule type" value="Genomic_DNA"/>
</dbReference>
<accession>A0A699UG66</accession>
<dbReference type="AlphaFoldDB" id="A0A699UG66"/>